<evidence type="ECO:0000256" key="4">
    <source>
        <dbReference type="ARBA" id="ARBA00022898"/>
    </source>
</evidence>
<dbReference type="Proteomes" id="UP000728032">
    <property type="component" value="Unassembled WGS sequence"/>
</dbReference>
<dbReference type="PANTHER" id="PTHR48078">
    <property type="entry name" value="THREONINE DEHYDRATASE, MITOCHONDRIAL-RELATED"/>
    <property type="match status" value="1"/>
</dbReference>
<comment type="catalytic activity">
    <reaction evidence="8">
        <text>L-serine = pyruvate + NH4(+)</text>
        <dbReference type="Rhea" id="RHEA:19169"/>
        <dbReference type="ChEBI" id="CHEBI:15361"/>
        <dbReference type="ChEBI" id="CHEBI:28938"/>
        <dbReference type="ChEBI" id="CHEBI:33384"/>
        <dbReference type="EC" id="4.3.1.17"/>
    </reaction>
</comment>
<evidence type="ECO:0000313" key="11">
    <source>
        <dbReference type="Proteomes" id="UP000728032"/>
    </source>
</evidence>
<dbReference type="GO" id="GO:0006565">
    <property type="term" value="P:L-serine catabolic process"/>
    <property type="evidence" value="ECO:0007669"/>
    <property type="project" value="TreeGrafter"/>
</dbReference>
<dbReference type="SUPFAM" id="SSF53686">
    <property type="entry name" value="Tryptophan synthase beta subunit-like PLP-dependent enzymes"/>
    <property type="match status" value="1"/>
</dbReference>
<dbReference type="Pfam" id="PF00291">
    <property type="entry name" value="PALP"/>
    <property type="match status" value="1"/>
</dbReference>
<feature type="non-terminal residue" evidence="10">
    <location>
        <position position="1"/>
    </location>
</feature>
<keyword evidence="11" id="KW-1185">Reference proteome</keyword>
<reference evidence="10" key="1">
    <citation type="submission" date="2020-11" db="EMBL/GenBank/DDBJ databases">
        <authorList>
            <person name="Tran Van P."/>
        </authorList>
    </citation>
    <scope>NUCLEOTIDE SEQUENCE</scope>
</reference>
<organism evidence="10">
    <name type="scientific">Oppiella nova</name>
    <dbReference type="NCBI Taxonomy" id="334625"/>
    <lineage>
        <taxon>Eukaryota</taxon>
        <taxon>Metazoa</taxon>
        <taxon>Ecdysozoa</taxon>
        <taxon>Arthropoda</taxon>
        <taxon>Chelicerata</taxon>
        <taxon>Arachnida</taxon>
        <taxon>Acari</taxon>
        <taxon>Acariformes</taxon>
        <taxon>Sarcoptiformes</taxon>
        <taxon>Oribatida</taxon>
        <taxon>Brachypylina</taxon>
        <taxon>Oppioidea</taxon>
        <taxon>Oppiidae</taxon>
        <taxon>Oppiella</taxon>
    </lineage>
</organism>
<dbReference type="EMBL" id="OC953008">
    <property type="protein sequence ID" value="CAD7664409.1"/>
    <property type="molecule type" value="Genomic_DNA"/>
</dbReference>
<evidence type="ECO:0000313" key="10">
    <source>
        <dbReference type="EMBL" id="CAD7664409.1"/>
    </source>
</evidence>
<dbReference type="GO" id="GO:0003941">
    <property type="term" value="F:L-serine ammonia-lyase activity"/>
    <property type="evidence" value="ECO:0007669"/>
    <property type="project" value="UniProtKB-EC"/>
</dbReference>
<dbReference type="OrthoDB" id="6492459at2759"/>
<dbReference type="InterPro" id="IPR001926">
    <property type="entry name" value="TrpB-like_PALP"/>
</dbReference>
<dbReference type="GO" id="GO:0004794">
    <property type="term" value="F:threonine deaminase activity"/>
    <property type="evidence" value="ECO:0007669"/>
    <property type="project" value="TreeGrafter"/>
</dbReference>
<sequence>MSQKVPKDLFVRTPLIESLELRPYCPNKVYLKLENSQPSTSYKMRGVSRLCQQGALEGRDEIISSSGGNAGLATACSARMLGLKCRVFLP</sequence>
<dbReference type="PANTHER" id="PTHR48078:SF2">
    <property type="entry name" value="CATABOLIC L-SERINE_THREONINE DEHYDRATASE"/>
    <property type="match status" value="1"/>
</dbReference>
<dbReference type="EMBL" id="CAJPVJ010038183">
    <property type="protein sequence ID" value="CAG2181546.1"/>
    <property type="molecule type" value="Genomic_DNA"/>
</dbReference>
<evidence type="ECO:0000256" key="1">
    <source>
        <dbReference type="ARBA" id="ARBA00001933"/>
    </source>
</evidence>
<evidence type="ECO:0000256" key="7">
    <source>
        <dbReference type="ARBA" id="ARBA00042605"/>
    </source>
</evidence>
<protein>
    <recommendedName>
        <fullName evidence="3">L-serine ammonia-lyase</fullName>
        <ecNumber evidence="3">4.3.1.17</ecNumber>
    </recommendedName>
    <alternativeName>
        <fullName evidence="6">L-serine deaminase</fullName>
    </alternativeName>
    <alternativeName>
        <fullName evidence="7">L-threonine dehydratase</fullName>
    </alternativeName>
</protein>
<dbReference type="GO" id="GO:0009097">
    <property type="term" value="P:isoleucine biosynthetic process"/>
    <property type="evidence" value="ECO:0007669"/>
    <property type="project" value="TreeGrafter"/>
</dbReference>
<evidence type="ECO:0000256" key="2">
    <source>
        <dbReference type="ARBA" id="ARBA00010869"/>
    </source>
</evidence>
<dbReference type="AlphaFoldDB" id="A0A7R9MR08"/>
<dbReference type="InterPro" id="IPR050147">
    <property type="entry name" value="Ser/Thr_Dehydratase"/>
</dbReference>
<dbReference type="InterPro" id="IPR036052">
    <property type="entry name" value="TrpB-like_PALP_sf"/>
</dbReference>
<keyword evidence="4" id="KW-0663">Pyridoxal phosphate</keyword>
<comment type="cofactor">
    <cofactor evidence="1">
        <name>pyridoxal 5'-phosphate</name>
        <dbReference type="ChEBI" id="CHEBI:597326"/>
    </cofactor>
</comment>
<proteinExistence type="inferred from homology"/>
<name>A0A7R9MR08_9ACAR</name>
<gene>
    <name evidence="10" type="ORF">ONB1V03_LOCUS20967</name>
</gene>
<dbReference type="EC" id="4.3.1.17" evidence="3"/>
<keyword evidence="5" id="KW-0456">Lyase</keyword>
<dbReference type="Gene3D" id="3.40.50.1100">
    <property type="match status" value="2"/>
</dbReference>
<evidence type="ECO:0000256" key="6">
    <source>
        <dbReference type="ARBA" id="ARBA00041766"/>
    </source>
</evidence>
<feature type="domain" description="Tryptophan synthase beta chain-like PALP" evidence="9">
    <location>
        <begin position="11"/>
        <end position="90"/>
    </location>
</feature>
<evidence type="ECO:0000256" key="3">
    <source>
        <dbReference type="ARBA" id="ARBA00012093"/>
    </source>
</evidence>
<dbReference type="GO" id="GO:0006567">
    <property type="term" value="P:L-threonine catabolic process"/>
    <property type="evidence" value="ECO:0007669"/>
    <property type="project" value="TreeGrafter"/>
</dbReference>
<evidence type="ECO:0000256" key="8">
    <source>
        <dbReference type="ARBA" id="ARBA00049406"/>
    </source>
</evidence>
<evidence type="ECO:0000259" key="9">
    <source>
        <dbReference type="Pfam" id="PF00291"/>
    </source>
</evidence>
<comment type="similarity">
    <text evidence="2">Belongs to the serine/threonine dehydratase family.</text>
</comment>
<accession>A0A7R9MR08</accession>
<evidence type="ECO:0000256" key="5">
    <source>
        <dbReference type="ARBA" id="ARBA00023239"/>
    </source>
</evidence>